<reference evidence="2" key="1">
    <citation type="journal article" date="2022" name="Mol. Ecol. Resour.">
        <title>The genomes of chicory, endive, great burdock and yacon provide insights into Asteraceae palaeo-polyploidization history and plant inulin production.</title>
        <authorList>
            <person name="Fan W."/>
            <person name="Wang S."/>
            <person name="Wang H."/>
            <person name="Wang A."/>
            <person name="Jiang F."/>
            <person name="Liu H."/>
            <person name="Zhao H."/>
            <person name="Xu D."/>
            <person name="Zhang Y."/>
        </authorList>
    </citation>
    <scope>NUCLEOTIDE SEQUENCE [LARGE SCALE GENOMIC DNA]</scope>
    <source>
        <strain evidence="2">cv. Yunnan</strain>
    </source>
</reference>
<accession>A0ACB9JN12</accession>
<dbReference type="Proteomes" id="UP001056120">
    <property type="component" value="Linkage Group LG03"/>
</dbReference>
<protein>
    <submittedName>
        <fullName evidence="1">Uncharacterized protein</fullName>
    </submittedName>
</protein>
<sequence length="106" mass="11763">MPEMSTHPSSNLDLPAIDHHLILMEGLDGHPLYSCNRCRNPIASPQPSFQRFQGKIRASIYVFRDDERRVGGKERAAANNGAVCGGKCVLQQLQGGARVEVLEMFR</sequence>
<evidence type="ECO:0000313" key="2">
    <source>
        <dbReference type="Proteomes" id="UP001056120"/>
    </source>
</evidence>
<proteinExistence type="predicted"/>
<comment type="caution">
    <text evidence="1">The sequence shown here is derived from an EMBL/GenBank/DDBJ whole genome shotgun (WGS) entry which is preliminary data.</text>
</comment>
<dbReference type="EMBL" id="CM042020">
    <property type="protein sequence ID" value="KAI3821338.1"/>
    <property type="molecule type" value="Genomic_DNA"/>
</dbReference>
<name>A0ACB9JN12_9ASTR</name>
<organism evidence="1 2">
    <name type="scientific">Smallanthus sonchifolius</name>
    <dbReference type="NCBI Taxonomy" id="185202"/>
    <lineage>
        <taxon>Eukaryota</taxon>
        <taxon>Viridiplantae</taxon>
        <taxon>Streptophyta</taxon>
        <taxon>Embryophyta</taxon>
        <taxon>Tracheophyta</taxon>
        <taxon>Spermatophyta</taxon>
        <taxon>Magnoliopsida</taxon>
        <taxon>eudicotyledons</taxon>
        <taxon>Gunneridae</taxon>
        <taxon>Pentapetalae</taxon>
        <taxon>asterids</taxon>
        <taxon>campanulids</taxon>
        <taxon>Asterales</taxon>
        <taxon>Asteraceae</taxon>
        <taxon>Asteroideae</taxon>
        <taxon>Heliantheae alliance</taxon>
        <taxon>Millerieae</taxon>
        <taxon>Smallanthus</taxon>
    </lineage>
</organism>
<evidence type="ECO:0000313" key="1">
    <source>
        <dbReference type="EMBL" id="KAI3821338.1"/>
    </source>
</evidence>
<gene>
    <name evidence="1" type="ORF">L1987_08904</name>
</gene>
<reference evidence="1 2" key="2">
    <citation type="journal article" date="2022" name="Mol. Ecol. Resour.">
        <title>The genomes of chicory, endive, great burdock and yacon provide insights into Asteraceae paleo-polyploidization history and plant inulin production.</title>
        <authorList>
            <person name="Fan W."/>
            <person name="Wang S."/>
            <person name="Wang H."/>
            <person name="Wang A."/>
            <person name="Jiang F."/>
            <person name="Liu H."/>
            <person name="Zhao H."/>
            <person name="Xu D."/>
            <person name="Zhang Y."/>
        </authorList>
    </citation>
    <scope>NUCLEOTIDE SEQUENCE [LARGE SCALE GENOMIC DNA]</scope>
    <source>
        <strain evidence="2">cv. Yunnan</strain>
        <tissue evidence="1">Leaves</tissue>
    </source>
</reference>
<keyword evidence="2" id="KW-1185">Reference proteome</keyword>